<dbReference type="InterPro" id="IPR019734">
    <property type="entry name" value="TPR_rpt"/>
</dbReference>
<feature type="repeat" description="TPR" evidence="3">
    <location>
        <begin position="204"/>
        <end position="237"/>
    </location>
</feature>
<dbReference type="SMART" id="SM00028">
    <property type="entry name" value="TPR"/>
    <property type="match status" value="3"/>
</dbReference>
<protein>
    <recommendedName>
        <fullName evidence="6">Tetratricopeptide repeat protein</fullName>
    </recommendedName>
</protein>
<organism evidence="4 5">
    <name type="scientific">Paramecium pentaurelia</name>
    <dbReference type="NCBI Taxonomy" id="43138"/>
    <lineage>
        <taxon>Eukaryota</taxon>
        <taxon>Sar</taxon>
        <taxon>Alveolata</taxon>
        <taxon>Ciliophora</taxon>
        <taxon>Intramacronucleata</taxon>
        <taxon>Oligohymenophorea</taxon>
        <taxon>Peniculida</taxon>
        <taxon>Parameciidae</taxon>
        <taxon>Paramecium</taxon>
    </lineage>
</organism>
<sequence length="308" mass="37293">MIELLRNTQKQFRLIHNHVYRIKIELLPIIIQRIMMRLQKVSHMQFRLTQIMQQHISIEEILIQNQIQLMKLYRIQIRQLRFTQNKLFQKIYSIHYIIVQKKLLRPIIYTLRYQDISRRPLNKIHNMARLITTKLKIDVLSTGFVQQHLKQYEDAIKNFSDAIKIDPKLAAVYNKRGNVYNLLKKYPEAIQDYSSAIEIDPQYAKAYYNRGNAYIKLDRIDDCNKDYELANKIDPENKNNKWNLSQNLSVFDMPKQFDCEFYYYQQKNKFRKIQMQWGQTLKQQQPINQKVNINNLSQVINIFYVEIL</sequence>
<evidence type="ECO:0000313" key="4">
    <source>
        <dbReference type="EMBL" id="CAD8204334.1"/>
    </source>
</evidence>
<dbReference type="EMBL" id="CAJJDO010000137">
    <property type="protein sequence ID" value="CAD8204334.1"/>
    <property type="molecule type" value="Genomic_DNA"/>
</dbReference>
<evidence type="ECO:0008006" key="6">
    <source>
        <dbReference type="Google" id="ProtNLM"/>
    </source>
</evidence>
<evidence type="ECO:0000256" key="2">
    <source>
        <dbReference type="ARBA" id="ARBA00022803"/>
    </source>
</evidence>
<evidence type="ECO:0000313" key="5">
    <source>
        <dbReference type="Proteomes" id="UP000689195"/>
    </source>
</evidence>
<dbReference type="PROSITE" id="PS50005">
    <property type="entry name" value="TPR"/>
    <property type="match status" value="3"/>
</dbReference>
<dbReference type="Pfam" id="PF13414">
    <property type="entry name" value="TPR_11"/>
    <property type="match status" value="1"/>
</dbReference>
<gene>
    <name evidence="4" type="ORF">PPENT_87.1.T1370012</name>
</gene>
<proteinExistence type="predicted"/>
<keyword evidence="5" id="KW-1185">Reference proteome</keyword>
<comment type="caution">
    <text evidence="4">The sequence shown here is derived from an EMBL/GenBank/DDBJ whole genome shotgun (WGS) entry which is preliminary data.</text>
</comment>
<dbReference type="PANTHER" id="PTHR44858:SF1">
    <property type="entry name" value="UDP-N-ACETYLGLUCOSAMINE--PEPTIDE N-ACETYLGLUCOSAMINYLTRANSFERASE SPINDLY-RELATED"/>
    <property type="match status" value="1"/>
</dbReference>
<feature type="repeat" description="TPR" evidence="3">
    <location>
        <begin position="136"/>
        <end position="169"/>
    </location>
</feature>
<accession>A0A8S1XXE1</accession>
<evidence type="ECO:0000256" key="1">
    <source>
        <dbReference type="ARBA" id="ARBA00022737"/>
    </source>
</evidence>
<reference evidence="4" key="1">
    <citation type="submission" date="2021-01" db="EMBL/GenBank/DDBJ databases">
        <authorList>
            <consortium name="Genoscope - CEA"/>
            <person name="William W."/>
        </authorList>
    </citation>
    <scope>NUCLEOTIDE SEQUENCE</scope>
</reference>
<dbReference type="InterPro" id="IPR050498">
    <property type="entry name" value="Ycf3"/>
</dbReference>
<dbReference type="PANTHER" id="PTHR44858">
    <property type="entry name" value="TETRATRICOPEPTIDE REPEAT PROTEIN 6"/>
    <property type="match status" value="1"/>
</dbReference>
<dbReference type="Pfam" id="PF13181">
    <property type="entry name" value="TPR_8"/>
    <property type="match status" value="1"/>
</dbReference>
<keyword evidence="2 3" id="KW-0802">TPR repeat</keyword>
<keyword evidence="1" id="KW-0677">Repeat</keyword>
<dbReference type="PROSITE" id="PS50293">
    <property type="entry name" value="TPR_REGION"/>
    <property type="match status" value="1"/>
</dbReference>
<dbReference type="OrthoDB" id="2017782at2759"/>
<feature type="repeat" description="TPR" evidence="3">
    <location>
        <begin position="170"/>
        <end position="203"/>
    </location>
</feature>
<dbReference type="AlphaFoldDB" id="A0A8S1XXE1"/>
<name>A0A8S1XXE1_9CILI</name>
<dbReference type="Proteomes" id="UP000689195">
    <property type="component" value="Unassembled WGS sequence"/>
</dbReference>
<evidence type="ECO:0000256" key="3">
    <source>
        <dbReference type="PROSITE-ProRule" id="PRU00339"/>
    </source>
</evidence>